<keyword evidence="2" id="KW-1003">Cell membrane</keyword>
<gene>
    <name evidence="8" type="ORF">FHP08_07985</name>
</gene>
<feature type="domain" description="ABC3 transporter permease C-terminal" evidence="7">
    <location>
        <begin position="710"/>
        <end position="823"/>
    </location>
</feature>
<keyword evidence="3 6" id="KW-0812">Transmembrane</keyword>
<dbReference type="PANTHER" id="PTHR30287:SF1">
    <property type="entry name" value="INNER MEMBRANE PROTEIN"/>
    <property type="match status" value="1"/>
</dbReference>
<evidence type="ECO:0000313" key="9">
    <source>
        <dbReference type="Proteomes" id="UP000321548"/>
    </source>
</evidence>
<organism evidence="8 9">
    <name type="scientific">Zeimonas arvi</name>
    <dbReference type="NCBI Taxonomy" id="2498847"/>
    <lineage>
        <taxon>Bacteria</taxon>
        <taxon>Pseudomonadati</taxon>
        <taxon>Pseudomonadota</taxon>
        <taxon>Betaproteobacteria</taxon>
        <taxon>Burkholderiales</taxon>
        <taxon>Burkholderiaceae</taxon>
        <taxon>Zeimonas</taxon>
    </lineage>
</organism>
<comment type="subcellular location">
    <subcellularLocation>
        <location evidence="1">Cell membrane</location>
        <topology evidence="1">Multi-pass membrane protein</topology>
    </subcellularLocation>
</comment>
<dbReference type="OrthoDB" id="5292592at2"/>
<evidence type="ECO:0000256" key="5">
    <source>
        <dbReference type="ARBA" id="ARBA00023136"/>
    </source>
</evidence>
<name>A0A5C8NXI8_9BURK</name>
<feature type="transmembrane region" description="Helical" evidence="6">
    <location>
        <begin position="256"/>
        <end position="276"/>
    </location>
</feature>
<accession>A0A5C8NXI8</accession>
<sequence>MNDLLLSLRFTWRDGRAGELRLLIAALVVAVGAIASVGLFVDRMREALVLQARQLLGADLVVASDRELPAEWLARARQDGLRTAATVVFPSMVMAGALPQLASVKAVSAEYPLRGAVRVADAPGAADRQAEAAPARGEVWLDPQLVDALRLAVGDTVHLGESSFRLSRVITLEPDRGAGFVNFAPRAMIALDDLPATKLVQPASRVNWRLLLAGEPPAVAAFEQWVGERLARGQKIESLDNGRPELGATLERAEQFLSLVALLSALIAAVAIALAARRFAERHLDGAAVIRSIGVTHARLTRLLMLELAWIALAGALLGLLVGWAVHFGLVWAIQPLIGIALPLPGVAPVLQAGAAAIVLLLGFGAFPFVRLAGVPPLRVLRREVGAAPASAWGTVAVAVLAFALLLFWFAGDRRLAAISVGGFAAGALVFVGVSLAAVRLLDPLRHAGFVAGNPSLRLAFASWSRRRAMTVAQTSALAVGLMALLLLAVTRNDLIDGWRAASPPDAPNRFVINIQPDQREAVLAEFERAGIEPDLYPMIRGRLVTVNDRAVKPEDYEGDRAQRLVDREFNLSYAAERPGHNTLVEGRWFSGQPEVSVEQGIMSTLGLAMGDELGFDIAGETVRARVTSVRRVAWDSMKVNFFMILSPQALADQPQTLITAYHQPPGAGEQAVDRQLVARFPNLTVFDTGNIVRQVQAMIDQVVQAVQVLFVLTLAAGVVVLWGALASSRDERVREAALMRALGASRRQLAGAQLIELAMGGALAGLLAAAGSIAIGWVLADRVFRFVYEPQWLVLPGGAAAGMLLALVAGWLSLRPVLSAPPLATLREA</sequence>
<feature type="transmembrane region" description="Helical" evidence="6">
    <location>
        <begin position="390"/>
        <end position="410"/>
    </location>
</feature>
<feature type="transmembrane region" description="Helical" evidence="6">
    <location>
        <begin position="20"/>
        <end position="41"/>
    </location>
</feature>
<feature type="transmembrane region" description="Helical" evidence="6">
    <location>
        <begin position="346"/>
        <end position="370"/>
    </location>
</feature>
<evidence type="ECO:0000256" key="6">
    <source>
        <dbReference type="SAM" id="Phobius"/>
    </source>
</evidence>
<feature type="transmembrane region" description="Helical" evidence="6">
    <location>
        <begin position="417"/>
        <end position="439"/>
    </location>
</feature>
<feature type="transmembrane region" description="Helical" evidence="6">
    <location>
        <begin position="308"/>
        <end position="334"/>
    </location>
</feature>
<keyword evidence="4 6" id="KW-1133">Transmembrane helix</keyword>
<evidence type="ECO:0000256" key="3">
    <source>
        <dbReference type="ARBA" id="ARBA00022692"/>
    </source>
</evidence>
<keyword evidence="9" id="KW-1185">Reference proteome</keyword>
<keyword evidence="5 6" id="KW-0472">Membrane</keyword>
<dbReference type="RefSeq" id="WP_147703922.1">
    <property type="nucleotide sequence ID" value="NZ_VDUY01000003.1"/>
</dbReference>
<dbReference type="EMBL" id="VDUY01000003">
    <property type="protein sequence ID" value="TXL66008.1"/>
    <property type="molecule type" value="Genomic_DNA"/>
</dbReference>
<evidence type="ECO:0000313" key="8">
    <source>
        <dbReference type="EMBL" id="TXL66008.1"/>
    </source>
</evidence>
<evidence type="ECO:0000256" key="1">
    <source>
        <dbReference type="ARBA" id="ARBA00004651"/>
    </source>
</evidence>
<comment type="caution">
    <text evidence="8">The sequence shown here is derived from an EMBL/GenBank/DDBJ whole genome shotgun (WGS) entry which is preliminary data.</text>
</comment>
<dbReference type="InterPro" id="IPR003838">
    <property type="entry name" value="ABC3_permease_C"/>
</dbReference>
<dbReference type="GO" id="GO:0005886">
    <property type="term" value="C:plasma membrane"/>
    <property type="evidence" value="ECO:0007669"/>
    <property type="project" value="UniProtKB-SubCell"/>
</dbReference>
<feature type="transmembrane region" description="Helical" evidence="6">
    <location>
        <begin position="758"/>
        <end position="781"/>
    </location>
</feature>
<protein>
    <submittedName>
        <fullName evidence="8">FtsX-like permease family protein</fullName>
    </submittedName>
</protein>
<feature type="transmembrane region" description="Helical" evidence="6">
    <location>
        <begin position="469"/>
        <end position="490"/>
    </location>
</feature>
<feature type="transmembrane region" description="Helical" evidence="6">
    <location>
        <begin position="703"/>
        <end position="726"/>
    </location>
</feature>
<dbReference type="Proteomes" id="UP000321548">
    <property type="component" value="Unassembled WGS sequence"/>
</dbReference>
<evidence type="ECO:0000256" key="4">
    <source>
        <dbReference type="ARBA" id="ARBA00022989"/>
    </source>
</evidence>
<dbReference type="Pfam" id="PF02687">
    <property type="entry name" value="FtsX"/>
    <property type="match status" value="2"/>
</dbReference>
<evidence type="ECO:0000259" key="7">
    <source>
        <dbReference type="Pfam" id="PF02687"/>
    </source>
</evidence>
<evidence type="ECO:0000256" key="2">
    <source>
        <dbReference type="ARBA" id="ARBA00022475"/>
    </source>
</evidence>
<proteinExistence type="predicted"/>
<reference evidence="8 9" key="1">
    <citation type="submission" date="2019-06" db="EMBL/GenBank/DDBJ databases">
        <title>Quisquiliibacterium sp. nov., isolated from a maize field.</title>
        <authorList>
            <person name="Lin S.-Y."/>
            <person name="Tsai C.-F."/>
            <person name="Young C.-C."/>
        </authorList>
    </citation>
    <scope>NUCLEOTIDE SEQUENCE [LARGE SCALE GENOMIC DNA]</scope>
    <source>
        <strain evidence="8 9">CC-CFT501</strain>
    </source>
</reference>
<feature type="transmembrane region" description="Helical" evidence="6">
    <location>
        <begin position="793"/>
        <end position="815"/>
    </location>
</feature>
<feature type="domain" description="ABC3 transporter permease C-terminal" evidence="7">
    <location>
        <begin position="259"/>
        <end position="377"/>
    </location>
</feature>
<dbReference type="InterPro" id="IPR038766">
    <property type="entry name" value="Membrane_comp_ABC_pdt"/>
</dbReference>
<dbReference type="AlphaFoldDB" id="A0A5C8NXI8"/>
<dbReference type="PANTHER" id="PTHR30287">
    <property type="entry name" value="MEMBRANE COMPONENT OF PREDICTED ABC SUPERFAMILY METABOLITE UPTAKE TRANSPORTER"/>
    <property type="match status" value="1"/>
</dbReference>